<evidence type="ECO:0008006" key="4">
    <source>
        <dbReference type="Google" id="ProtNLM"/>
    </source>
</evidence>
<proteinExistence type="predicted"/>
<organism evidence="2 3">
    <name type="scientific">Gigaspora rosea</name>
    <dbReference type="NCBI Taxonomy" id="44941"/>
    <lineage>
        <taxon>Eukaryota</taxon>
        <taxon>Fungi</taxon>
        <taxon>Fungi incertae sedis</taxon>
        <taxon>Mucoromycota</taxon>
        <taxon>Glomeromycotina</taxon>
        <taxon>Glomeromycetes</taxon>
        <taxon>Diversisporales</taxon>
        <taxon>Gigasporaceae</taxon>
        <taxon>Gigaspora</taxon>
    </lineage>
</organism>
<gene>
    <name evidence="2" type="ORF">C2G38_2186593</name>
</gene>
<dbReference type="EMBL" id="QKWP01000588">
    <property type="protein sequence ID" value="RIB17722.1"/>
    <property type="molecule type" value="Genomic_DNA"/>
</dbReference>
<dbReference type="AlphaFoldDB" id="A0A397V6P4"/>
<sequence>MYKDTSERTWIFKPIKSNVRHAAENYVDENNVNNSNITKHKGRPPNRLKSSVELSNQVLRDSTRHNIKNDGLACNSTKNSVRAISDIKGRKCGKYRQFGHYAKTCPNK</sequence>
<comment type="caution">
    <text evidence="2">The sequence shown here is derived from an EMBL/GenBank/DDBJ whole genome shotgun (WGS) entry which is preliminary data.</text>
</comment>
<dbReference type="Proteomes" id="UP000266673">
    <property type="component" value="Unassembled WGS sequence"/>
</dbReference>
<feature type="region of interest" description="Disordered" evidence="1">
    <location>
        <begin position="32"/>
        <end position="52"/>
    </location>
</feature>
<protein>
    <recommendedName>
        <fullName evidence="4">CCHC-type domain-containing protein</fullName>
    </recommendedName>
</protein>
<accession>A0A397V6P4</accession>
<evidence type="ECO:0000256" key="1">
    <source>
        <dbReference type="SAM" id="MobiDB-lite"/>
    </source>
</evidence>
<evidence type="ECO:0000313" key="2">
    <source>
        <dbReference type="EMBL" id="RIB17722.1"/>
    </source>
</evidence>
<name>A0A397V6P4_9GLOM</name>
<evidence type="ECO:0000313" key="3">
    <source>
        <dbReference type="Proteomes" id="UP000266673"/>
    </source>
</evidence>
<dbReference type="OrthoDB" id="2361389at2759"/>
<keyword evidence="3" id="KW-1185">Reference proteome</keyword>
<reference evidence="2 3" key="1">
    <citation type="submission" date="2018-06" db="EMBL/GenBank/DDBJ databases">
        <title>Comparative genomics reveals the genomic features of Rhizophagus irregularis, R. cerebriforme, R. diaphanum and Gigaspora rosea, and their symbiotic lifestyle signature.</title>
        <authorList>
            <person name="Morin E."/>
            <person name="San Clemente H."/>
            <person name="Chen E.C.H."/>
            <person name="De La Providencia I."/>
            <person name="Hainaut M."/>
            <person name="Kuo A."/>
            <person name="Kohler A."/>
            <person name="Murat C."/>
            <person name="Tang N."/>
            <person name="Roy S."/>
            <person name="Loubradou J."/>
            <person name="Henrissat B."/>
            <person name="Grigoriev I.V."/>
            <person name="Corradi N."/>
            <person name="Roux C."/>
            <person name="Martin F.M."/>
        </authorList>
    </citation>
    <scope>NUCLEOTIDE SEQUENCE [LARGE SCALE GENOMIC DNA]</scope>
    <source>
        <strain evidence="2 3">DAOM 194757</strain>
    </source>
</reference>